<keyword evidence="2" id="KW-0812">Transmembrane</keyword>
<dbReference type="RefSeq" id="WP_128221950.1">
    <property type="nucleotide sequence ID" value="NZ_CP034929.1"/>
</dbReference>
<organism evidence="3 4">
    <name type="scientific">Nocardioides yefusunii</name>
    <dbReference type="NCBI Taxonomy" id="2500546"/>
    <lineage>
        <taxon>Bacteria</taxon>
        <taxon>Bacillati</taxon>
        <taxon>Actinomycetota</taxon>
        <taxon>Actinomycetes</taxon>
        <taxon>Propionibacteriales</taxon>
        <taxon>Nocardioidaceae</taxon>
        <taxon>Nocardioides</taxon>
    </lineage>
</organism>
<dbReference type="EMBL" id="JBHSQI010000009">
    <property type="protein sequence ID" value="MFC6154960.1"/>
    <property type="molecule type" value="Genomic_DNA"/>
</dbReference>
<evidence type="ECO:0000313" key="3">
    <source>
        <dbReference type="EMBL" id="MFC6154960.1"/>
    </source>
</evidence>
<keyword evidence="4" id="KW-1185">Reference proteome</keyword>
<protein>
    <submittedName>
        <fullName evidence="3">Uncharacterized protein</fullName>
    </submittedName>
</protein>
<feature type="transmembrane region" description="Helical" evidence="2">
    <location>
        <begin position="66"/>
        <end position="84"/>
    </location>
</feature>
<keyword evidence="2" id="KW-1133">Transmembrane helix</keyword>
<evidence type="ECO:0000256" key="2">
    <source>
        <dbReference type="SAM" id="Phobius"/>
    </source>
</evidence>
<reference evidence="4" key="1">
    <citation type="journal article" date="2019" name="Int. J. Syst. Evol. Microbiol.">
        <title>The Global Catalogue of Microorganisms (GCM) 10K type strain sequencing project: providing services to taxonomists for standard genome sequencing and annotation.</title>
        <authorList>
            <consortium name="The Broad Institute Genomics Platform"/>
            <consortium name="The Broad Institute Genome Sequencing Center for Infectious Disease"/>
            <person name="Wu L."/>
            <person name="Ma J."/>
        </authorList>
    </citation>
    <scope>NUCLEOTIDE SEQUENCE [LARGE SCALE GENOMIC DNA]</scope>
    <source>
        <strain evidence="4">DFY28</strain>
    </source>
</reference>
<evidence type="ECO:0000313" key="4">
    <source>
        <dbReference type="Proteomes" id="UP001596098"/>
    </source>
</evidence>
<dbReference type="Proteomes" id="UP001596098">
    <property type="component" value="Unassembled WGS sequence"/>
</dbReference>
<name>A0ABW1R242_9ACTN</name>
<proteinExistence type="predicted"/>
<feature type="compositionally biased region" description="Basic and acidic residues" evidence="1">
    <location>
        <begin position="210"/>
        <end position="219"/>
    </location>
</feature>
<sequence>MRDALEWFEEQRPPSEQAKDDLSLARARRTLDQYLSLQAAQQPPAQPVLVVSEPITEMRPRRAHRVVALAAAAAVIVGLLGAAAPRFATPHADAAVVQVLNAAAQNVSEPVGTGAHRRVRSVAVTWSGAYDQDRELIRDGRGAPLLWQEERVVETWIPTSGAGDWVVRVTTTPRSFQSEAARSVADAPKEETRRAPGGQFADGWSVSAPDHYDDHPRDPRALIDHLREHPRGANPADSQAFTDAADILIAPGAPDDLKVSLLRALCLLEGSSLEPSITLPSGVNGVGIAFPGSDTLVFDPSTHRLLGLVSPDEYPGQASPVRVVEYVDEFTDQVPQ</sequence>
<feature type="region of interest" description="Disordered" evidence="1">
    <location>
        <begin position="1"/>
        <end position="20"/>
    </location>
</feature>
<gene>
    <name evidence="3" type="ORF">ACFPWU_14935</name>
</gene>
<evidence type="ECO:0000256" key="1">
    <source>
        <dbReference type="SAM" id="MobiDB-lite"/>
    </source>
</evidence>
<accession>A0ABW1R242</accession>
<keyword evidence="2" id="KW-0472">Membrane</keyword>
<comment type="caution">
    <text evidence="3">The sequence shown here is derived from an EMBL/GenBank/DDBJ whole genome shotgun (WGS) entry which is preliminary data.</text>
</comment>
<feature type="region of interest" description="Disordered" evidence="1">
    <location>
        <begin position="177"/>
        <end position="219"/>
    </location>
</feature>